<keyword evidence="1" id="KW-0732">Signal</keyword>
<dbReference type="EMBL" id="JAQQWI010000002">
    <property type="protein sequence ID" value="KAK8037337.1"/>
    <property type="molecule type" value="Genomic_DNA"/>
</dbReference>
<proteinExistence type="predicted"/>
<evidence type="ECO:0000256" key="1">
    <source>
        <dbReference type="SAM" id="SignalP"/>
    </source>
</evidence>
<reference evidence="3 4" key="1">
    <citation type="submission" date="2023-01" db="EMBL/GenBank/DDBJ databases">
        <title>Analysis of 21 Apiospora genomes using comparative genomics revels a genus with tremendous synthesis potential of carbohydrate active enzymes and secondary metabolites.</title>
        <authorList>
            <person name="Sorensen T."/>
        </authorList>
    </citation>
    <scope>NUCLEOTIDE SEQUENCE [LARGE SCALE GENOMIC DNA]</scope>
    <source>
        <strain evidence="3 4">CBS 20057</strain>
    </source>
</reference>
<dbReference type="Pfam" id="PF25484">
    <property type="entry name" value="DUF7907"/>
    <property type="match status" value="1"/>
</dbReference>
<dbReference type="InterPro" id="IPR057229">
    <property type="entry name" value="DUF7907"/>
</dbReference>
<organism evidence="3 4">
    <name type="scientific">Apiospora marii</name>
    <dbReference type="NCBI Taxonomy" id="335849"/>
    <lineage>
        <taxon>Eukaryota</taxon>
        <taxon>Fungi</taxon>
        <taxon>Dikarya</taxon>
        <taxon>Ascomycota</taxon>
        <taxon>Pezizomycotina</taxon>
        <taxon>Sordariomycetes</taxon>
        <taxon>Xylariomycetidae</taxon>
        <taxon>Amphisphaeriales</taxon>
        <taxon>Apiosporaceae</taxon>
        <taxon>Apiospora</taxon>
    </lineage>
</organism>
<keyword evidence="4" id="KW-1185">Reference proteome</keyword>
<sequence length="207" mass="22115">MKFSLSASILALAAAVRAQAPQNQTGPFFLHITGIDNKTIDGYGGACHAGAAIEGLCFDNGPTPSGNVNSASFYFNYTGNQDVDGAEVGFLSWNLQLAGSEPTVVPSPMSFTFSPTSNVAQPMFGTSNVGQQVGFDKDGKLFVYGLVDDSTFQPGSRPDATQPKAYYSWFACWQSFTSYYYPSIGWATTVPPHNPTCQAVDITQVMV</sequence>
<evidence type="ECO:0000313" key="3">
    <source>
        <dbReference type="EMBL" id="KAK8037337.1"/>
    </source>
</evidence>
<gene>
    <name evidence="3" type="ORF">PG991_000683</name>
</gene>
<dbReference type="Proteomes" id="UP001396898">
    <property type="component" value="Unassembled WGS sequence"/>
</dbReference>
<feature type="signal peptide" evidence="1">
    <location>
        <begin position="1"/>
        <end position="18"/>
    </location>
</feature>
<protein>
    <recommendedName>
        <fullName evidence="2">DUF7907 domain-containing protein</fullName>
    </recommendedName>
</protein>
<feature type="domain" description="DUF7907" evidence="2">
    <location>
        <begin position="27"/>
        <end position="204"/>
    </location>
</feature>
<comment type="caution">
    <text evidence="3">The sequence shown here is derived from an EMBL/GenBank/DDBJ whole genome shotgun (WGS) entry which is preliminary data.</text>
</comment>
<evidence type="ECO:0000259" key="2">
    <source>
        <dbReference type="Pfam" id="PF25484"/>
    </source>
</evidence>
<feature type="chain" id="PRO_5046816844" description="DUF7907 domain-containing protein" evidence="1">
    <location>
        <begin position="19"/>
        <end position="207"/>
    </location>
</feature>
<evidence type="ECO:0000313" key="4">
    <source>
        <dbReference type="Proteomes" id="UP001396898"/>
    </source>
</evidence>
<accession>A0ABR1SSP0</accession>
<name>A0ABR1SSP0_9PEZI</name>